<evidence type="ECO:0000256" key="2">
    <source>
        <dbReference type="ARBA" id="ARBA00022723"/>
    </source>
</evidence>
<dbReference type="InterPro" id="IPR023550">
    <property type="entry name" value="PKHD_hydroxylase"/>
</dbReference>
<dbReference type="Pfam" id="PF18331">
    <property type="entry name" value="PKHD_C"/>
    <property type="match status" value="1"/>
</dbReference>
<dbReference type="InterPro" id="IPR005123">
    <property type="entry name" value="Oxoglu/Fe-dep_dioxygenase_dom"/>
</dbReference>
<dbReference type="GO" id="GO:0006879">
    <property type="term" value="P:intracellular iron ion homeostasis"/>
    <property type="evidence" value="ECO:0007669"/>
    <property type="project" value="TreeGrafter"/>
</dbReference>
<protein>
    <submittedName>
        <fullName evidence="9">Fe2+-dependent dioxygenase</fullName>
    </submittedName>
</protein>
<reference evidence="9 10" key="1">
    <citation type="submission" date="2019-06" db="EMBL/GenBank/DDBJ databases">
        <title>Whole genome sequence for Cellvibrionaceae sp. R142.</title>
        <authorList>
            <person name="Wang G."/>
        </authorList>
    </citation>
    <scope>NUCLEOTIDE SEQUENCE [LARGE SCALE GENOMIC DNA]</scope>
    <source>
        <strain evidence="9 10">R142</strain>
    </source>
</reference>
<feature type="domain" description="Fe2OG dioxygenase" evidence="8">
    <location>
        <begin position="78"/>
        <end position="177"/>
    </location>
</feature>
<evidence type="ECO:0000313" key="10">
    <source>
        <dbReference type="Proteomes" id="UP000319732"/>
    </source>
</evidence>
<dbReference type="OrthoDB" id="9812472at2"/>
<keyword evidence="10" id="KW-1185">Reference proteome</keyword>
<evidence type="ECO:0000259" key="8">
    <source>
        <dbReference type="PROSITE" id="PS51471"/>
    </source>
</evidence>
<comment type="caution">
    <text evidence="9">The sequence shown here is derived from an EMBL/GenBank/DDBJ whole genome shotgun (WGS) entry which is preliminary data.</text>
</comment>
<organism evidence="9 10">
    <name type="scientific">Exilibacterium tricleocarpae</name>
    <dbReference type="NCBI Taxonomy" id="2591008"/>
    <lineage>
        <taxon>Bacteria</taxon>
        <taxon>Pseudomonadati</taxon>
        <taxon>Pseudomonadota</taxon>
        <taxon>Gammaproteobacteria</taxon>
        <taxon>Cellvibrionales</taxon>
        <taxon>Cellvibrionaceae</taxon>
        <taxon>Exilibacterium</taxon>
    </lineage>
</organism>
<dbReference type="RefSeq" id="WP_142903488.1">
    <property type="nucleotide sequence ID" value="NZ_ML660090.1"/>
</dbReference>
<dbReference type="GO" id="GO:0005506">
    <property type="term" value="F:iron ion binding"/>
    <property type="evidence" value="ECO:0007669"/>
    <property type="project" value="UniProtKB-UniRule"/>
</dbReference>
<dbReference type="NCBIfam" id="NF003974">
    <property type="entry name" value="PRK05467.1-3"/>
    <property type="match status" value="1"/>
</dbReference>
<dbReference type="PANTHER" id="PTHR41536">
    <property type="entry name" value="PKHD-TYPE HYDROXYLASE YBIX"/>
    <property type="match status" value="1"/>
</dbReference>
<dbReference type="InterPro" id="IPR044862">
    <property type="entry name" value="Pro_4_hyd_alph_FE2OG_OXY"/>
</dbReference>
<dbReference type="Gene3D" id="4.10.860.20">
    <property type="entry name" value="Rabenosyn, Rab binding domain"/>
    <property type="match status" value="1"/>
</dbReference>
<feature type="binding site" evidence="7">
    <location>
        <position position="98"/>
    </location>
    <ligand>
        <name>Fe cation</name>
        <dbReference type="ChEBI" id="CHEBI:24875"/>
    </ligand>
</feature>
<dbReference type="AlphaFoldDB" id="A0A545TZ21"/>
<dbReference type="NCBIfam" id="NF003975">
    <property type="entry name" value="PRK05467.1-4"/>
    <property type="match status" value="1"/>
</dbReference>
<evidence type="ECO:0000256" key="5">
    <source>
        <dbReference type="ARBA" id="ARBA00023002"/>
    </source>
</evidence>
<keyword evidence="4 7" id="KW-0223">Dioxygenase</keyword>
<evidence type="ECO:0000256" key="6">
    <source>
        <dbReference type="ARBA" id="ARBA00023004"/>
    </source>
</evidence>
<comment type="cofactor">
    <cofactor evidence="7">
        <name>Fe(2+)</name>
        <dbReference type="ChEBI" id="CHEBI:29033"/>
    </cofactor>
    <text evidence="7">Binds 1 Fe(2+) ion per subunit.</text>
</comment>
<feature type="binding site" evidence="7">
    <location>
        <position position="158"/>
    </location>
    <ligand>
        <name>Fe cation</name>
        <dbReference type="ChEBI" id="CHEBI:24875"/>
    </ligand>
</feature>
<feature type="binding site" evidence="7">
    <location>
        <position position="96"/>
    </location>
    <ligand>
        <name>Fe cation</name>
        <dbReference type="ChEBI" id="CHEBI:24875"/>
    </ligand>
</feature>
<evidence type="ECO:0000256" key="7">
    <source>
        <dbReference type="HAMAP-Rule" id="MF_00657"/>
    </source>
</evidence>
<evidence type="ECO:0000256" key="4">
    <source>
        <dbReference type="ARBA" id="ARBA00022964"/>
    </source>
</evidence>
<keyword evidence="6 7" id="KW-0408">Iron</keyword>
<feature type="binding site" evidence="7">
    <location>
        <position position="168"/>
    </location>
    <ligand>
        <name>2-oxoglutarate</name>
        <dbReference type="ChEBI" id="CHEBI:16810"/>
    </ligand>
</feature>
<evidence type="ECO:0000256" key="3">
    <source>
        <dbReference type="ARBA" id="ARBA00022896"/>
    </source>
</evidence>
<keyword evidence="3 7" id="KW-0847">Vitamin C</keyword>
<evidence type="ECO:0000256" key="1">
    <source>
        <dbReference type="ARBA" id="ARBA00001961"/>
    </source>
</evidence>
<dbReference type="HAMAP" id="MF_00657">
    <property type="entry name" value="Hydroxyl_YbiX"/>
    <property type="match status" value="1"/>
</dbReference>
<dbReference type="Gene3D" id="2.60.120.620">
    <property type="entry name" value="q2cbj1_9rhob like domain"/>
    <property type="match status" value="1"/>
</dbReference>
<comment type="cofactor">
    <cofactor evidence="1 7">
        <name>L-ascorbate</name>
        <dbReference type="ChEBI" id="CHEBI:38290"/>
    </cofactor>
</comment>
<name>A0A545TZ21_9GAMM</name>
<gene>
    <name evidence="9" type="ORF">FKG94_06945</name>
</gene>
<proteinExistence type="inferred from homology"/>
<keyword evidence="2 7" id="KW-0479">Metal-binding</keyword>
<dbReference type="PROSITE" id="PS51471">
    <property type="entry name" value="FE2OG_OXY"/>
    <property type="match status" value="1"/>
</dbReference>
<dbReference type="GO" id="GO:0016706">
    <property type="term" value="F:2-oxoglutarate-dependent dioxygenase activity"/>
    <property type="evidence" value="ECO:0007669"/>
    <property type="project" value="UniProtKB-UniRule"/>
</dbReference>
<dbReference type="InterPro" id="IPR041097">
    <property type="entry name" value="PKHD_C"/>
</dbReference>
<dbReference type="GO" id="GO:0006974">
    <property type="term" value="P:DNA damage response"/>
    <property type="evidence" value="ECO:0007669"/>
    <property type="project" value="TreeGrafter"/>
</dbReference>
<dbReference type="Proteomes" id="UP000319732">
    <property type="component" value="Unassembled WGS sequence"/>
</dbReference>
<dbReference type="Pfam" id="PF13640">
    <property type="entry name" value="2OG-FeII_Oxy_3"/>
    <property type="match status" value="1"/>
</dbReference>
<keyword evidence="5 7" id="KW-0560">Oxidoreductase</keyword>
<dbReference type="InterPro" id="IPR006620">
    <property type="entry name" value="Pro_4_hyd_alph"/>
</dbReference>
<evidence type="ECO:0000313" key="9">
    <source>
        <dbReference type="EMBL" id="TQV82472.1"/>
    </source>
</evidence>
<dbReference type="EMBL" id="VHSG01000007">
    <property type="protein sequence ID" value="TQV82472.1"/>
    <property type="molecule type" value="Genomic_DNA"/>
</dbReference>
<dbReference type="PANTHER" id="PTHR41536:SF1">
    <property type="entry name" value="PKHD-TYPE HYDROXYLASE YBIX"/>
    <property type="match status" value="1"/>
</dbReference>
<sequence>MLHTIHKIFAKSEVKQIREGIDQAAWQDGKQSAGGHALLVKNNRQLDEQSDITLKYGQLIIERLNQHPVFIAAALPKKISPPKFNQYSDGGYYGPHVDKSVMFVDQNDYIRTDISATLFLSEPREYQGGELVIETGYGPEEFKLASGDMILYPSSYIHEVRSVTQGARIAAFFWVESFVGSSERRAMLFDLDQSIQRFSCELGSQDNEVKKLILLYHNLVRMWAHT</sequence>
<dbReference type="GO" id="GO:0031418">
    <property type="term" value="F:L-ascorbic acid binding"/>
    <property type="evidence" value="ECO:0007669"/>
    <property type="project" value="UniProtKB-KW"/>
</dbReference>
<accession>A0A545TZ21</accession>
<dbReference type="SMART" id="SM00702">
    <property type="entry name" value="P4Hc"/>
    <property type="match status" value="1"/>
</dbReference>